<keyword evidence="3 8" id="KW-0378">Hydrolase</keyword>
<dbReference type="EMBL" id="QPKB01000012">
    <property type="protein sequence ID" value="RWR96710.1"/>
    <property type="molecule type" value="Genomic_DNA"/>
</dbReference>
<evidence type="ECO:0000256" key="8">
    <source>
        <dbReference type="PROSITE-ProRule" id="PRU10059"/>
    </source>
</evidence>
<keyword evidence="11" id="KW-0812">Transmembrane</keyword>
<dbReference type="Proteomes" id="UP000283530">
    <property type="component" value="Unassembled WGS sequence"/>
</dbReference>
<feature type="active site" evidence="9">
    <location>
        <position position="527"/>
    </location>
</feature>
<comment type="caution">
    <text evidence="13">The sequence shown here is derived from an EMBL/GenBank/DDBJ whole genome shotgun (WGS) entry which is preliminary data.</text>
</comment>
<dbReference type="Pfam" id="PF00759">
    <property type="entry name" value="Glyco_hydro_9"/>
    <property type="match status" value="1"/>
</dbReference>
<dbReference type="PANTHER" id="PTHR22298">
    <property type="entry name" value="ENDO-1,4-BETA-GLUCANASE"/>
    <property type="match status" value="1"/>
</dbReference>
<evidence type="ECO:0000259" key="12">
    <source>
        <dbReference type="Pfam" id="PF00759"/>
    </source>
</evidence>
<evidence type="ECO:0000256" key="9">
    <source>
        <dbReference type="PROSITE-ProRule" id="PRU10060"/>
    </source>
</evidence>
<dbReference type="PROSITE" id="PS00592">
    <property type="entry name" value="GH9_2"/>
    <property type="match status" value="1"/>
</dbReference>
<dbReference type="OrthoDB" id="10257085at2759"/>
<keyword evidence="4 10" id="KW-0136">Cellulose degradation</keyword>
<comment type="catalytic activity">
    <reaction evidence="1 10">
        <text>Endohydrolysis of (1-&gt;4)-beta-D-glucosidic linkages in cellulose, lichenin and cereal beta-D-glucans.</text>
        <dbReference type="EC" id="3.2.1.4"/>
    </reaction>
</comment>
<dbReference type="GO" id="GO:0008810">
    <property type="term" value="F:cellulase activity"/>
    <property type="evidence" value="ECO:0007669"/>
    <property type="project" value="UniProtKB-EC"/>
</dbReference>
<keyword evidence="6 8" id="KW-0326">Glycosidase</keyword>
<dbReference type="InterPro" id="IPR008928">
    <property type="entry name" value="6-hairpin_glycosidase_sf"/>
</dbReference>
<reference evidence="13 14" key="1">
    <citation type="journal article" date="2019" name="Nat. Plants">
        <title>Stout camphor tree genome fills gaps in understanding of flowering plant genome evolution.</title>
        <authorList>
            <person name="Chaw S.M."/>
            <person name="Liu Y.C."/>
            <person name="Wu Y.W."/>
            <person name="Wang H.Y."/>
            <person name="Lin C.I."/>
            <person name="Wu C.S."/>
            <person name="Ke H.M."/>
            <person name="Chang L.Y."/>
            <person name="Hsu C.Y."/>
            <person name="Yang H.T."/>
            <person name="Sudianto E."/>
            <person name="Hsu M.H."/>
            <person name="Wu K.P."/>
            <person name="Wang L.N."/>
            <person name="Leebens-Mack J.H."/>
            <person name="Tsai I.J."/>
        </authorList>
    </citation>
    <scope>NUCLEOTIDE SEQUENCE [LARGE SCALE GENOMIC DNA]</scope>
    <source>
        <strain evidence="14">cv. Chaw 1501</strain>
        <tissue evidence="13">Young leaves</tissue>
    </source>
</reference>
<sequence length="577" mass="64506">MCSTVALKRTLWSVLIALLVIVFPIVVVKTLPNHKTVTTPIIFNAQKSKIPHPNANNYTHALHKALLFFNAQKYMVCESHDDCLTSVILGLEAGRLPKNNGIPWRSNSGFQDGSFLKDVKRGLIGGYYDAGDNIKFHFPMAFSMTMLSWTVIEYSHKYKSIGEYNHIRELIKWGTDYLLLTFNSTASTIDHVFSQVGIGRNGSTTPDDHYCWQRPEDMSYNRPVELIVSGPDLAGEMAAALAAASIVFRDKVSYSKKLIRGATTLFRFARDFNRRTTYSQGNPNIAPYYTSTGYYDEYMWGAAWMYYATGNSSYLSLATNPKVPRNAKAFSGTPDLRVLSWDNKLPAALLLLTRLRIFLNPPYPYKDMLRKYNKVTGLTMCSYLRKSGVFSWTPGGMIKLNHGRPRPLQYVANAAFLASLFADYMNANHLPGWFCGNRYFSSDLLRNFAVSQVDYILGANPRRMSYVVGYSAKYPKQVHHRGASTPNDGNRYSCTGGWKWRDAPAANPNIITGAMVAGPDQFDGFRDVRRSYNYTEPTLAGNAGLVAALVSLTGGGSGVDKNSIFSAVISHPLQRKH</sequence>
<evidence type="ECO:0000256" key="5">
    <source>
        <dbReference type="ARBA" id="ARBA00023277"/>
    </source>
</evidence>
<evidence type="ECO:0000256" key="10">
    <source>
        <dbReference type="RuleBase" id="RU361166"/>
    </source>
</evidence>
<feature type="domain" description="Glycoside hydrolase family 9" evidence="12">
    <location>
        <begin position="58"/>
        <end position="549"/>
    </location>
</feature>
<comment type="similarity">
    <text evidence="2 8 10">Belongs to the glycosyl hydrolase 9 (cellulase E) family.</text>
</comment>
<evidence type="ECO:0000256" key="6">
    <source>
        <dbReference type="ARBA" id="ARBA00023295"/>
    </source>
</evidence>
<accession>A0A3S3RA23</accession>
<evidence type="ECO:0000256" key="7">
    <source>
        <dbReference type="ARBA" id="ARBA00023326"/>
    </source>
</evidence>
<dbReference type="PROSITE" id="PS00698">
    <property type="entry name" value="GH9_3"/>
    <property type="match status" value="1"/>
</dbReference>
<evidence type="ECO:0000313" key="13">
    <source>
        <dbReference type="EMBL" id="RWR96710.1"/>
    </source>
</evidence>
<dbReference type="STRING" id="337451.A0A3S3RA23"/>
<evidence type="ECO:0000256" key="11">
    <source>
        <dbReference type="SAM" id="Phobius"/>
    </source>
</evidence>
<feature type="active site" evidence="9">
    <location>
        <position position="536"/>
    </location>
</feature>
<dbReference type="EC" id="3.2.1.4" evidence="10"/>
<evidence type="ECO:0000313" key="14">
    <source>
        <dbReference type="Proteomes" id="UP000283530"/>
    </source>
</evidence>
<keyword evidence="5 8" id="KW-0119">Carbohydrate metabolism</keyword>
<dbReference type="SUPFAM" id="SSF48208">
    <property type="entry name" value="Six-hairpin glycosidases"/>
    <property type="match status" value="1"/>
</dbReference>
<dbReference type="InterPro" id="IPR033126">
    <property type="entry name" value="Glyco_hydro_9_Asp/Glu_AS"/>
</dbReference>
<dbReference type="InterPro" id="IPR001701">
    <property type="entry name" value="Glyco_hydro_9"/>
</dbReference>
<gene>
    <name evidence="13" type="ORF">CKAN_02610900</name>
</gene>
<keyword evidence="14" id="KW-1185">Reference proteome</keyword>
<dbReference type="AlphaFoldDB" id="A0A3S3RA23"/>
<feature type="transmembrane region" description="Helical" evidence="11">
    <location>
        <begin position="12"/>
        <end position="31"/>
    </location>
</feature>
<keyword evidence="11" id="KW-1133">Transmembrane helix</keyword>
<dbReference type="InterPro" id="IPR018221">
    <property type="entry name" value="Glyco_hydro_9_His_AS"/>
</dbReference>
<keyword evidence="7 8" id="KW-0624">Polysaccharide degradation</keyword>
<name>A0A3S3RA23_9MAGN</name>
<protein>
    <recommendedName>
        <fullName evidence="10">Endoglucanase</fullName>
        <ecNumber evidence="10">3.2.1.4</ecNumber>
    </recommendedName>
</protein>
<organism evidence="13 14">
    <name type="scientific">Cinnamomum micranthum f. kanehirae</name>
    <dbReference type="NCBI Taxonomy" id="337451"/>
    <lineage>
        <taxon>Eukaryota</taxon>
        <taxon>Viridiplantae</taxon>
        <taxon>Streptophyta</taxon>
        <taxon>Embryophyta</taxon>
        <taxon>Tracheophyta</taxon>
        <taxon>Spermatophyta</taxon>
        <taxon>Magnoliopsida</taxon>
        <taxon>Magnoliidae</taxon>
        <taxon>Laurales</taxon>
        <taxon>Lauraceae</taxon>
        <taxon>Cinnamomum</taxon>
    </lineage>
</organism>
<keyword evidence="11" id="KW-0472">Membrane</keyword>
<evidence type="ECO:0000256" key="3">
    <source>
        <dbReference type="ARBA" id="ARBA00022801"/>
    </source>
</evidence>
<evidence type="ECO:0000256" key="2">
    <source>
        <dbReference type="ARBA" id="ARBA00007072"/>
    </source>
</evidence>
<dbReference type="GO" id="GO:0030245">
    <property type="term" value="P:cellulose catabolic process"/>
    <property type="evidence" value="ECO:0007669"/>
    <property type="project" value="UniProtKB-KW"/>
</dbReference>
<feature type="active site" evidence="8">
    <location>
        <position position="479"/>
    </location>
</feature>
<evidence type="ECO:0000256" key="1">
    <source>
        <dbReference type="ARBA" id="ARBA00000966"/>
    </source>
</evidence>
<dbReference type="Gene3D" id="1.50.10.10">
    <property type="match status" value="1"/>
</dbReference>
<dbReference type="InterPro" id="IPR012341">
    <property type="entry name" value="6hp_glycosidase-like_sf"/>
</dbReference>
<proteinExistence type="inferred from homology"/>
<evidence type="ECO:0000256" key="4">
    <source>
        <dbReference type="ARBA" id="ARBA00023001"/>
    </source>
</evidence>